<feature type="compositionally biased region" description="Low complexity" evidence="10">
    <location>
        <begin position="1116"/>
        <end position="1125"/>
    </location>
</feature>
<dbReference type="SUPFAM" id="SSF56112">
    <property type="entry name" value="Protein kinase-like (PK-like)"/>
    <property type="match status" value="1"/>
</dbReference>
<dbReference type="Pfam" id="PF00069">
    <property type="entry name" value="Pkinase"/>
    <property type="match status" value="2"/>
</dbReference>
<feature type="region of interest" description="Disordered" evidence="10">
    <location>
        <begin position="1113"/>
        <end position="1156"/>
    </location>
</feature>
<evidence type="ECO:0000256" key="10">
    <source>
        <dbReference type="SAM" id="MobiDB-lite"/>
    </source>
</evidence>
<feature type="compositionally biased region" description="Polar residues" evidence="10">
    <location>
        <begin position="1"/>
        <end position="11"/>
    </location>
</feature>
<evidence type="ECO:0000256" key="1">
    <source>
        <dbReference type="ARBA" id="ARBA00012513"/>
    </source>
</evidence>
<evidence type="ECO:0000256" key="2">
    <source>
        <dbReference type="ARBA" id="ARBA00022527"/>
    </source>
</evidence>
<dbReference type="CDD" id="cd14008">
    <property type="entry name" value="STKc_LKB1_CaMKK"/>
    <property type="match status" value="1"/>
</dbReference>
<feature type="compositionally biased region" description="Low complexity" evidence="10">
    <location>
        <begin position="113"/>
        <end position="129"/>
    </location>
</feature>
<feature type="compositionally biased region" description="Polar residues" evidence="10">
    <location>
        <begin position="937"/>
        <end position="948"/>
    </location>
</feature>
<dbReference type="EC" id="2.7.11.1" evidence="1"/>
<dbReference type="Gene3D" id="3.30.200.20">
    <property type="entry name" value="Phosphorylase Kinase, domain 1"/>
    <property type="match status" value="1"/>
</dbReference>
<evidence type="ECO:0000256" key="6">
    <source>
        <dbReference type="ARBA" id="ARBA00022840"/>
    </source>
</evidence>
<dbReference type="PANTHER" id="PTHR24346">
    <property type="entry name" value="MAP/MICROTUBULE AFFINITY-REGULATING KINASE"/>
    <property type="match status" value="1"/>
</dbReference>
<feature type="region of interest" description="Disordered" evidence="10">
    <location>
        <begin position="917"/>
        <end position="955"/>
    </location>
</feature>
<feature type="domain" description="Protein kinase" evidence="11">
    <location>
        <begin position="244"/>
        <end position="719"/>
    </location>
</feature>
<organism evidence="12 13">
    <name type="scientific">Gomphillus americanus</name>
    <dbReference type="NCBI Taxonomy" id="1940652"/>
    <lineage>
        <taxon>Eukaryota</taxon>
        <taxon>Fungi</taxon>
        <taxon>Dikarya</taxon>
        <taxon>Ascomycota</taxon>
        <taxon>Pezizomycotina</taxon>
        <taxon>Lecanoromycetes</taxon>
        <taxon>OSLEUM clade</taxon>
        <taxon>Ostropomycetidae</taxon>
        <taxon>Ostropales</taxon>
        <taxon>Graphidaceae</taxon>
        <taxon>Gomphilloideae</taxon>
        <taxon>Gomphillus</taxon>
    </lineage>
</organism>
<evidence type="ECO:0000256" key="5">
    <source>
        <dbReference type="ARBA" id="ARBA00022777"/>
    </source>
</evidence>
<dbReference type="Proteomes" id="UP000664169">
    <property type="component" value="Unassembled WGS sequence"/>
</dbReference>
<dbReference type="SMART" id="SM00220">
    <property type="entry name" value="S_TKc"/>
    <property type="match status" value="1"/>
</dbReference>
<keyword evidence="3" id="KW-0808">Transferase</keyword>
<comment type="caution">
    <text evidence="12">The sequence shown here is derived from an EMBL/GenBank/DDBJ whole genome shotgun (WGS) entry which is preliminary data.</text>
</comment>
<evidence type="ECO:0000256" key="3">
    <source>
        <dbReference type="ARBA" id="ARBA00022679"/>
    </source>
</evidence>
<feature type="binding site" evidence="9">
    <location>
        <position position="281"/>
    </location>
    <ligand>
        <name>ATP</name>
        <dbReference type="ChEBI" id="CHEBI:30616"/>
    </ligand>
</feature>
<dbReference type="GO" id="GO:0042149">
    <property type="term" value="P:cellular response to glucose starvation"/>
    <property type="evidence" value="ECO:0007669"/>
    <property type="project" value="UniProtKB-ARBA"/>
</dbReference>
<dbReference type="PROSITE" id="PS00107">
    <property type="entry name" value="PROTEIN_KINASE_ATP"/>
    <property type="match status" value="1"/>
</dbReference>
<evidence type="ECO:0000259" key="11">
    <source>
        <dbReference type="PROSITE" id="PS50011"/>
    </source>
</evidence>
<feature type="compositionally biased region" description="Basic and acidic residues" evidence="10">
    <location>
        <begin position="12"/>
        <end position="30"/>
    </location>
</feature>
<dbReference type="PANTHER" id="PTHR24346:SF77">
    <property type="entry name" value="SERINE THREONINE PROTEIN KINASE"/>
    <property type="match status" value="1"/>
</dbReference>
<evidence type="ECO:0000256" key="4">
    <source>
        <dbReference type="ARBA" id="ARBA00022741"/>
    </source>
</evidence>
<feature type="compositionally biased region" description="Low complexity" evidence="10">
    <location>
        <begin position="981"/>
        <end position="1001"/>
    </location>
</feature>
<feature type="compositionally biased region" description="Polar residues" evidence="10">
    <location>
        <begin position="73"/>
        <end position="88"/>
    </location>
</feature>
<dbReference type="InterPro" id="IPR000719">
    <property type="entry name" value="Prot_kinase_dom"/>
</dbReference>
<dbReference type="Gene3D" id="1.10.510.10">
    <property type="entry name" value="Transferase(Phosphotransferase) domain 1"/>
    <property type="match status" value="1"/>
</dbReference>
<feature type="region of interest" description="Disordered" evidence="10">
    <location>
        <begin position="981"/>
        <end position="1054"/>
    </location>
</feature>
<dbReference type="AlphaFoldDB" id="A0A8H3EQJ9"/>
<protein>
    <recommendedName>
        <fullName evidence="1">non-specific serine/threonine protein kinase</fullName>
        <ecNumber evidence="1">2.7.11.1</ecNumber>
    </recommendedName>
</protein>
<comment type="catalytic activity">
    <reaction evidence="8">
        <text>L-seryl-[protein] + ATP = O-phospho-L-seryl-[protein] + ADP + H(+)</text>
        <dbReference type="Rhea" id="RHEA:17989"/>
        <dbReference type="Rhea" id="RHEA-COMP:9863"/>
        <dbReference type="Rhea" id="RHEA-COMP:11604"/>
        <dbReference type="ChEBI" id="CHEBI:15378"/>
        <dbReference type="ChEBI" id="CHEBI:29999"/>
        <dbReference type="ChEBI" id="CHEBI:30616"/>
        <dbReference type="ChEBI" id="CHEBI:83421"/>
        <dbReference type="ChEBI" id="CHEBI:456216"/>
        <dbReference type="EC" id="2.7.11.1"/>
    </reaction>
</comment>
<feature type="compositionally biased region" description="Low complexity" evidence="10">
    <location>
        <begin position="165"/>
        <end position="180"/>
    </location>
</feature>
<feature type="compositionally biased region" description="Basic and acidic residues" evidence="10">
    <location>
        <begin position="1126"/>
        <end position="1137"/>
    </location>
</feature>
<gene>
    <name evidence="12" type="ORF">GOMPHAMPRED_007213</name>
</gene>
<evidence type="ECO:0000313" key="12">
    <source>
        <dbReference type="EMBL" id="CAF9910864.1"/>
    </source>
</evidence>
<keyword evidence="5" id="KW-0418">Kinase</keyword>
<keyword evidence="2" id="KW-0723">Serine/threonine-protein kinase</keyword>
<keyword evidence="6 9" id="KW-0067">ATP-binding</keyword>
<evidence type="ECO:0000256" key="8">
    <source>
        <dbReference type="ARBA" id="ARBA00048679"/>
    </source>
</evidence>
<dbReference type="GO" id="GO:0035556">
    <property type="term" value="P:intracellular signal transduction"/>
    <property type="evidence" value="ECO:0007669"/>
    <property type="project" value="TreeGrafter"/>
</dbReference>
<feature type="region of interest" description="Disordered" evidence="10">
    <location>
        <begin position="108"/>
        <end position="219"/>
    </location>
</feature>
<evidence type="ECO:0000256" key="9">
    <source>
        <dbReference type="PROSITE-ProRule" id="PRU10141"/>
    </source>
</evidence>
<accession>A0A8H3EQJ9</accession>
<sequence length="1156" mass="129068">MDTQTPTQATGHTKEKVSIDTKVADSRDESLSLSSPDGIHSEASSQCLDKLPLRESSSAFLASLTSASDIVSPLTSAFPSTDSLQSSEPGREDYRDVVPHRDSMIEMAMSSKSRSVTSPYNSSVSTSTSKLPTALPLTDQPADVDSTSQHKPINHETIGDKGSGTPPRALSPSRSARSTPGEYFRHGSYVPAHDFYSSGKHDEEYEQSHSRTPLLPPIDYPPPKETDQAIKDYSLVGNKLINQYETLAKLGSGAHGTVKLGRDKQNDRYVAIKVVRRYPKKPRLGKQESPEDKVKKEVAVLKKAQHPHVVTLLEVIDDPRLEKVYLILEFVERGEIKWRKSTEREIANFEMNRVAREMAGNVDEAAETEHLMRFNEHLFQHYLERLHTHSVTNSSASDDDVYDDYDDRHIHPMRSHHSSRPASRPSSQPPSDLDMSAIHTLRIPSRASSHRDAYSIDQELSNSIHGSYVEEEQFVLASDFERERWLKDEPSLEQQWTPAEEEYRFVPCLTLSEARDVFRDTVLGLEYLHFHSIIHRDIKPANLLWTKDYRVKISDFGVSYLGRPLSDEENNTDQSSGAEFYAELAKTVGTPAFYAPELCDPDLFDPEKNVPRPRIGPQIDVWALGVTLYAMVYGRLAFWDQNEFTMYEKIAHRELFVPAKRLRGIEYEEGIPINNNKREEHVLMYEDVDDDLKDLLQRLLIKDPTKRITIKEVKYHPWLLHGVPDPSHWVSVTDPSDKTQKIEVSQDDLREAVVPRTFLGKMWNGLTNMTRGRVPSRRRAETSGKNLGKRISSSLSRSNTLNKDQRRSSLRGDEVSILDILRSTRDPSDQTSWQGTMPGSIAQHQETSFPPPLQQVDSQGNLIRPTVKQATTTDTILTVKIRSKDELQYTGHDWNTSGNESVGSSSSSLAKIMDSTRAATRRLTSKARGHEARNDDVTSLSSRASSGDNIALPTDIRPLKPSLAVSPALAAGHVELPSSLLSDSAHSSPLVSPVSTSLASTDSFQSLERGRTARKRASTATSTSRSHISVGSDEAYRVRPGGHAGLSGTKPTPPNHFLPLTSIPRSQPKSFADVMHTPAYAATSDGAASLLTTGETITPAIMKQKQVEREEYLYRQSQRQQQQKQQQDKIHQQKPQDDGGGGSDDDEGIVMGGVKK</sequence>
<feature type="compositionally biased region" description="Low complexity" evidence="10">
    <location>
        <begin position="420"/>
        <end position="431"/>
    </location>
</feature>
<dbReference type="PROSITE" id="PS50011">
    <property type="entry name" value="PROTEIN_KINASE_DOM"/>
    <property type="match status" value="1"/>
</dbReference>
<dbReference type="InterPro" id="IPR017441">
    <property type="entry name" value="Protein_kinase_ATP_BS"/>
</dbReference>
<feature type="region of interest" description="Disordered" evidence="10">
    <location>
        <begin position="393"/>
        <end position="434"/>
    </location>
</feature>
<reference evidence="12" key="1">
    <citation type="submission" date="2021-03" db="EMBL/GenBank/DDBJ databases">
        <authorList>
            <person name="Tagirdzhanova G."/>
        </authorList>
    </citation>
    <scope>NUCLEOTIDE SEQUENCE</scope>
</reference>
<dbReference type="GO" id="GO:0005524">
    <property type="term" value="F:ATP binding"/>
    <property type="evidence" value="ECO:0007669"/>
    <property type="project" value="UniProtKB-UniRule"/>
</dbReference>
<dbReference type="GO" id="GO:0005737">
    <property type="term" value="C:cytoplasm"/>
    <property type="evidence" value="ECO:0007669"/>
    <property type="project" value="TreeGrafter"/>
</dbReference>
<keyword evidence="4 9" id="KW-0547">Nucleotide-binding</keyword>
<dbReference type="InterPro" id="IPR011009">
    <property type="entry name" value="Kinase-like_dom_sf"/>
</dbReference>
<evidence type="ECO:0000256" key="7">
    <source>
        <dbReference type="ARBA" id="ARBA00047899"/>
    </source>
</evidence>
<feature type="region of interest" description="Disordered" evidence="10">
    <location>
        <begin position="73"/>
        <end position="95"/>
    </location>
</feature>
<dbReference type="FunFam" id="3.30.200.20:FF:000206">
    <property type="entry name" value="Serine/threonine-protein kinase Ssp1"/>
    <property type="match status" value="1"/>
</dbReference>
<feature type="region of interest" description="Disordered" evidence="10">
    <location>
        <begin position="773"/>
        <end position="809"/>
    </location>
</feature>
<feature type="compositionally biased region" description="Polar residues" evidence="10">
    <location>
        <begin position="791"/>
        <end position="802"/>
    </location>
</feature>
<evidence type="ECO:0000313" key="13">
    <source>
        <dbReference type="Proteomes" id="UP000664169"/>
    </source>
</evidence>
<dbReference type="GO" id="GO:0004674">
    <property type="term" value="F:protein serine/threonine kinase activity"/>
    <property type="evidence" value="ECO:0007669"/>
    <property type="project" value="UniProtKB-KW"/>
</dbReference>
<feature type="compositionally biased region" description="Basic and acidic residues" evidence="10">
    <location>
        <begin position="199"/>
        <end position="209"/>
    </location>
</feature>
<dbReference type="GO" id="GO:0001558">
    <property type="term" value="P:regulation of cell growth"/>
    <property type="evidence" value="ECO:0007669"/>
    <property type="project" value="UniProtKB-ARBA"/>
</dbReference>
<dbReference type="EMBL" id="CAJPDQ010000006">
    <property type="protein sequence ID" value="CAF9910864.1"/>
    <property type="molecule type" value="Genomic_DNA"/>
</dbReference>
<keyword evidence="13" id="KW-1185">Reference proteome</keyword>
<name>A0A8H3EQJ9_9LECA</name>
<dbReference type="OrthoDB" id="68483at2759"/>
<proteinExistence type="predicted"/>
<feature type="region of interest" description="Disordered" evidence="10">
    <location>
        <begin position="1"/>
        <end position="46"/>
    </location>
</feature>
<comment type="catalytic activity">
    <reaction evidence="7">
        <text>L-threonyl-[protein] + ATP = O-phospho-L-threonyl-[protein] + ADP + H(+)</text>
        <dbReference type="Rhea" id="RHEA:46608"/>
        <dbReference type="Rhea" id="RHEA-COMP:11060"/>
        <dbReference type="Rhea" id="RHEA-COMP:11605"/>
        <dbReference type="ChEBI" id="CHEBI:15378"/>
        <dbReference type="ChEBI" id="CHEBI:30013"/>
        <dbReference type="ChEBI" id="CHEBI:30616"/>
        <dbReference type="ChEBI" id="CHEBI:61977"/>
        <dbReference type="ChEBI" id="CHEBI:456216"/>
        <dbReference type="EC" id="2.7.11.1"/>
    </reaction>
</comment>